<evidence type="ECO:0000256" key="4">
    <source>
        <dbReference type="ARBA" id="ARBA00023157"/>
    </source>
</evidence>
<dbReference type="PANTHER" id="PTHR24252">
    <property type="entry name" value="ACROSIN-RELATED"/>
    <property type="match status" value="1"/>
</dbReference>
<feature type="domain" description="ShKT" evidence="9">
    <location>
        <begin position="67"/>
        <end position="101"/>
    </location>
</feature>
<keyword evidence="2 6" id="KW-0378">Hydrolase</keyword>
<dbReference type="InterPro" id="IPR033116">
    <property type="entry name" value="TRYPSIN_SER"/>
</dbReference>
<dbReference type="Proteomes" id="UP000594262">
    <property type="component" value="Unplaced"/>
</dbReference>
<evidence type="ECO:0000256" key="3">
    <source>
        <dbReference type="ARBA" id="ARBA00022825"/>
    </source>
</evidence>
<name>A0A7M5V5B6_9CNID</name>
<dbReference type="OrthoDB" id="6018415at2759"/>
<dbReference type="GO" id="GO:0004252">
    <property type="term" value="F:serine-type endopeptidase activity"/>
    <property type="evidence" value="ECO:0007669"/>
    <property type="project" value="InterPro"/>
</dbReference>
<dbReference type="Gene3D" id="2.40.10.10">
    <property type="entry name" value="Trypsin-like serine proteases"/>
    <property type="match status" value="1"/>
</dbReference>
<keyword evidence="4 5" id="KW-1015">Disulfide bond</keyword>
<evidence type="ECO:0000313" key="11">
    <source>
        <dbReference type="Proteomes" id="UP000594262"/>
    </source>
</evidence>
<dbReference type="PANTHER" id="PTHR24252:SF10">
    <property type="entry name" value="SERINE PROTEASE 56"/>
    <property type="match status" value="1"/>
</dbReference>
<reference evidence="10" key="1">
    <citation type="submission" date="2021-01" db="UniProtKB">
        <authorList>
            <consortium name="EnsemblMetazoa"/>
        </authorList>
    </citation>
    <scope>IDENTIFICATION</scope>
</reference>
<accession>A0A7M5V5B6</accession>
<dbReference type="PRINTS" id="PR00722">
    <property type="entry name" value="CHYMOTRYPSIN"/>
</dbReference>
<comment type="caution">
    <text evidence="5">Lacks conserved residue(s) required for the propagation of feature annotation.</text>
</comment>
<dbReference type="FunFam" id="2.40.10.10:FF:000003">
    <property type="entry name" value="Transmembrane serine protease 3"/>
    <property type="match status" value="1"/>
</dbReference>
<feature type="domain" description="Peptidase S1" evidence="8">
    <location>
        <begin position="139"/>
        <end position="384"/>
    </location>
</feature>
<protein>
    <submittedName>
        <fullName evidence="10">Uncharacterized protein</fullName>
    </submittedName>
</protein>
<dbReference type="InterPro" id="IPR001314">
    <property type="entry name" value="Peptidase_S1A"/>
</dbReference>
<evidence type="ECO:0000259" key="8">
    <source>
        <dbReference type="PROSITE" id="PS50240"/>
    </source>
</evidence>
<evidence type="ECO:0000256" key="2">
    <source>
        <dbReference type="ARBA" id="ARBA00022801"/>
    </source>
</evidence>
<dbReference type="PROSITE" id="PS00134">
    <property type="entry name" value="TRYPSIN_HIS"/>
    <property type="match status" value="1"/>
</dbReference>
<dbReference type="PROSITE" id="PS00135">
    <property type="entry name" value="TRYPSIN_SER"/>
    <property type="match status" value="1"/>
</dbReference>
<dbReference type="EnsemblMetazoa" id="CLYHEMT010054.2">
    <property type="protein sequence ID" value="CLYHEMP010054.2"/>
    <property type="gene ID" value="CLYHEMG010054"/>
</dbReference>
<evidence type="ECO:0000256" key="5">
    <source>
        <dbReference type="PROSITE-ProRule" id="PRU01005"/>
    </source>
</evidence>
<dbReference type="PROSITE" id="PS51670">
    <property type="entry name" value="SHKT"/>
    <property type="match status" value="2"/>
</dbReference>
<dbReference type="InterPro" id="IPR043504">
    <property type="entry name" value="Peptidase_S1_PA_chymotrypsin"/>
</dbReference>
<evidence type="ECO:0000259" key="9">
    <source>
        <dbReference type="PROSITE" id="PS51670"/>
    </source>
</evidence>
<keyword evidence="11" id="KW-1185">Reference proteome</keyword>
<keyword evidence="1 6" id="KW-0645">Protease</keyword>
<dbReference type="Pfam" id="PF01549">
    <property type="entry name" value="ShK"/>
    <property type="match status" value="2"/>
</dbReference>
<evidence type="ECO:0000256" key="7">
    <source>
        <dbReference type="SAM" id="SignalP"/>
    </source>
</evidence>
<keyword evidence="7" id="KW-0732">Signal</keyword>
<dbReference type="PROSITE" id="PS50240">
    <property type="entry name" value="TRYPSIN_DOM"/>
    <property type="match status" value="1"/>
</dbReference>
<dbReference type="GeneID" id="136823300"/>
<dbReference type="GO" id="GO:0006508">
    <property type="term" value="P:proteolysis"/>
    <property type="evidence" value="ECO:0007669"/>
    <property type="project" value="UniProtKB-KW"/>
</dbReference>
<dbReference type="RefSeq" id="XP_066935582.1">
    <property type="nucleotide sequence ID" value="XM_067079481.1"/>
</dbReference>
<dbReference type="Gene3D" id="1.10.10.1870">
    <property type="entry name" value="ShTK domain-like"/>
    <property type="match status" value="1"/>
</dbReference>
<dbReference type="CDD" id="cd00190">
    <property type="entry name" value="Tryp_SPc"/>
    <property type="match status" value="1"/>
</dbReference>
<evidence type="ECO:0000256" key="1">
    <source>
        <dbReference type="ARBA" id="ARBA00022670"/>
    </source>
</evidence>
<dbReference type="EnsemblMetazoa" id="CLYHEMT010054.1">
    <property type="protein sequence ID" value="CLYHEMP010054.1"/>
    <property type="gene ID" value="CLYHEMG010054"/>
</dbReference>
<dbReference type="AlphaFoldDB" id="A0A7M5V5B6"/>
<feature type="signal peptide" evidence="7">
    <location>
        <begin position="1"/>
        <end position="17"/>
    </location>
</feature>
<evidence type="ECO:0000256" key="6">
    <source>
        <dbReference type="RuleBase" id="RU363034"/>
    </source>
</evidence>
<feature type="domain" description="ShKT" evidence="9">
    <location>
        <begin position="20"/>
        <end position="57"/>
    </location>
</feature>
<dbReference type="InterPro" id="IPR003582">
    <property type="entry name" value="ShKT_dom"/>
</dbReference>
<dbReference type="SMART" id="SM00254">
    <property type="entry name" value="ShKT"/>
    <property type="match status" value="2"/>
</dbReference>
<feature type="disulfide bond" evidence="5">
    <location>
        <begin position="67"/>
        <end position="101"/>
    </location>
</feature>
<dbReference type="SMART" id="SM00020">
    <property type="entry name" value="Tryp_SPc"/>
    <property type="match status" value="1"/>
</dbReference>
<dbReference type="Pfam" id="PF00089">
    <property type="entry name" value="Trypsin"/>
    <property type="match status" value="1"/>
</dbReference>
<evidence type="ECO:0000313" key="10">
    <source>
        <dbReference type="EnsemblMetazoa" id="CLYHEMP010054.1"/>
    </source>
</evidence>
<sequence length="385" mass="42840">MGFMWLFVLALPSIVTAQNCADKSAYCSQWASAGYCFPTNQWFTYMSANCPMTCLLCSPPPTAPPACQDKSPWCSSYKDYCNHADYLDYVQAECKLTCNYCHITTAPPPTTQPTQPYTGPAGKGLQKNCGHKGPSHTRIVGGTKARPGDWPWQVNIDYLYNTANPGAHCGGTLLNDEWVLSAAHCFEADPVAGRYWMRLAEHDIHSSNGWEQRFNVTELIMHPKYDANKNHDYDFALLKLDRKASFNDRVRPACIPGPKTSFPVGTECWISGWGLLKEHDLTGPKILQQAKVPLIDQSTCEQAFSHMSYPITSRMTCAGYDKKAVDSCQGDSGGPLVCKKRVNNADVWFLWGVVSWGNGCARQGSYGVYARTQYVTEWITQKAFA</sequence>
<dbReference type="InterPro" id="IPR001254">
    <property type="entry name" value="Trypsin_dom"/>
</dbReference>
<dbReference type="Gene3D" id="1.10.10.1940">
    <property type="match status" value="1"/>
</dbReference>
<dbReference type="InterPro" id="IPR009003">
    <property type="entry name" value="Peptidase_S1_PA"/>
</dbReference>
<keyword evidence="3 6" id="KW-0720">Serine protease</keyword>
<dbReference type="SUPFAM" id="SSF50494">
    <property type="entry name" value="Trypsin-like serine proteases"/>
    <property type="match status" value="1"/>
</dbReference>
<dbReference type="InterPro" id="IPR018114">
    <property type="entry name" value="TRYPSIN_HIS"/>
</dbReference>
<proteinExistence type="predicted"/>
<feature type="chain" id="PRO_5036401237" evidence="7">
    <location>
        <begin position="18"/>
        <end position="385"/>
    </location>
</feature>
<organism evidence="10 11">
    <name type="scientific">Clytia hemisphaerica</name>
    <dbReference type="NCBI Taxonomy" id="252671"/>
    <lineage>
        <taxon>Eukaryota</taxon>
        <taxon>Metazoa</taxon>
        <taxon>Cnidaria</taxon>
        <taxon>Hydrozoa</taxon>
        <taxon>Hydroidolina</taxon>
        <taxon>Leptothecata</taxon>
        <taxon>Obeliida</taxon>
        <taxon>Clytiidae</taxon>
        <taxon>Clytia</taxon>
    </lineage>
</organism>